<gene>
    <name evidence="1" type="ORF">E2C01_027878</name>
</gene>
<reference evidence="1 2" key="1">
    <citation type="submission" date="2019-05" db="EMBL/GenBank/DDBJ databases">
        <title>Another draft genome of Portunus trituberculatus and its Hox gene families provides insights of decapod evolution.</title>
        <authorList>
            <person name="Jeong J.-H."/>
            <person name="Song I."/>
            <person name="Kim S."/>
            <person name="Choi T."/>
            <person name="Kim D."/>
            <person name="Ryu S."/>
            <person name="Kim W."/>
        </authorList>
    </citation>
    <scope>NUCLEOTIDE SEQUENCE [LARGE SCALE GENOMIC DNA]</scope>
    <source>
        <tissue evidence="1">Muscle</tissue>
    </source>
</reference>
<protein>
    <submittedName>
        <fullName evidence="1">Uncharacterized protein</fullName>
    </submittedName>
</protein>
<evidence type="ECO:0000313" key="1">
    <source>
        <dbReference type="EMBL" id="MPC34486.1"/>
    </source>
</evidence>
<name>A0A5B7EMR1_PORTR</name>
<dbReference type="EMBL" id="VSRR010003064">
    <property type="protein sequence ID" value="MPC34486.1"/>
    <property type="molecule type" value="Genomic_DNA"/>
</dbReference>
<accession>A0A5B7EMR1</accession>
<dbReference type="Proteomes" id="UP000324222">
    <property type="component" value="Unassembled WGS sequence"/>
</dbReference>
<sequence>MFVFVPGVGDGAGTHSAARELLLDLCLGITSTSGWRRRNTWVVLPKRVCRRLAPRCSSIAHAPPPSPRPHPSTLTTVLLTTLPARALPSLTLCY</sequence>
<keyword evidence="2" id="KW-1185">Reference proteome</keyword>
<evidence type="ECO:0000313" key="2">
    <source>
        <dbReference type="Proteomes" id="UP000324222"/>
    </source>
</evidence>
<organism evidence="1 2">
    <name type="scientific">Portunus trituberculatus</name>
    <name type="common">Swimming crab</name>
    <name type="synonym">Neptunus trituberculatus</name>
    <dbReference type="NCBI Taxonomy" id="210409"/>
    <lineage>
        <taxon>Eukaryota</taxon>
        <taxon>Metazoa</taxon>
        <taxon>Ecdysozoa</taxon>
        <taxon>Arthropoda</taxon>
        <taxon>Crustacea</taxon>
        <taxon>Multicrustacea</taxon>
        <taxon>Malacostraca</taxon>
        <taxon>Eumalacostraca</taxon>
        <taxon>Eucarida</taxon>
        <taxon>Decapoda</taxon>
        <taxon>Pleocyemata</taxon>
        <taxon>Brachyura</taxon>
        <taxon>Eubrachyura</taxon>
        <taxon>Portunoidea</taxon>
        <taxon>Portunidae</taxon>
        <taxon>Portuninae</taxon>
        <taxon>Portunus</taxon>
    </lineage>
</organism>
<comment type="caution">
    <text evidence="1">The sequence shown here is derived from an EMBL/GenBank/DDBJ whole genome shotgun (WGS) entry which is preliminary data.</text>
</comment>
<proteinExistence type="predicted"/>
<dbReference type="AlphaFoldDB" id="A0A5B7EMR1"/>